<proteinExistence type="predicted"/>
<comment type="caution">
    <text evidence="2">The sequence shown here is derived from an EMBL/GenBank/DDBJ whole genome shotgun (WGS) entry which is preliminary data.</text>
</comment>
<feature type="region of interest" description="Disordered" evidence="1">
    <location>
        <begin position="85"/>
        <end position="109"/>
    </location>
</feature>
<organism evidence="2 3">
    <name type="scientific">Austropuccinia psidii MF-1</name>
    <dbReference type="NCBI Taxonomy" id="1389203"/>
    <lineage>
        <taxon>Eukaryota</taxon>
        <taxon>Fungi</taxon>
        <taxon>Dikarya</taxon>
        <taxon>Basidiomycota</taxon>
        <taxon>Pucciniomycotina</taxon>
        <taxon>Pucciniomycetes</taxon>
        <taxon>Pucciniales</taxon>
        <taxon>Sphaerophragmiaceae</taxon>
        <taxon>Austropuccinia</taxon>
    </lineage>
</organism>
<evidence type="ECO:0000313" key="2">
    <source>
        <dbReference type="EMBL" id="MBW0586295.1"/>
    </source>
</evidence>
<name>A0A9Q3Q6N2_9BASI</name>
<dbReference type="AlphaFoldDB" id="A0A9Q3Q6N2"/>
<protein>
    <submittedName>
        <fullName evidence="2">Uncharacterized protein</fullName>
    </submittedName>
</protein>
<evidence type="ECO:0000313" key="3">
    <source>
        <dbReference type="Proteomes" id="UP000765509"/>
    </source>
</evidence>
<evidence type="ECO:0000256" key="1">
    <source>
        <dbReference type="SAM" id="MobiDB-lite"/>
    </source>
</evidence>
<keyword evidence="3" id="KW-1185">Reference proteome</keyword>
<dbReference type="EMBL" id="AVOT02123502">
    <property type="protein sequence ID" value="MBW0586295.1"/>
    <property type="molecule type" value="Genomic_DNA"/>
</dbReference>
<reference evidence="2" key="1">
    <citation type="submission" date="2021-03" db="EMBL/GenBank/DDBJ databases">
        <title>Draft genome sequence of rust myrtle Austropuccinia psidii MF-1, a brazilian biotype.</title>
        <authorList>
            <person name="Quecine M.C."/>
            <person name="Pachon D.M.R."/>
            <person name="Bonatelli M.L."/>
            <person name="Correr F.H."/>
            <person name="Franceschini L.M."/>
            <person name="Leite T.F."/>
            <person name="Margarido G.R.A."/>
            <person name="Almeida C.A."/>
            <person name="Ferrarezi J.A."/>
            <person name="Labate C.A."/>
        </authorList>
    </citation>
    <scope>NUCLEOTIDE SEQUENCE</scope>
    <source>
        <strain evidence="2">MF-1</strain>
    </source>
</reference>
<feature type="compositionally biased region" description="Basic and acidic residues" evidence="1">
    <location>
        <begin position="99"/>
        <end position="109"/>
    </location>
</feature>
<dbReference type="Proteomes" id="UP000765509">
    <property type="component" value="Unassembled WGS sequence"/>
</dbReference>
<gene>
    <name evidence="2" type="ORF">O181_126010</name>
</gene>
<accession>A0A9Q3Q6N2</accession>
<sequence length="109" mass="12324">MAIEPVGPIFGHGPLFQLWPLATTRGHQTSSASTPLNLRGILSIPLCTSYSRLQEWCIYGIIYHYAPFLLRNSMVTFPEPEPILKEDFSTHQSGNPWRLSEDHSRTPTT</sequence>